<evidence type="ECO:0000256" key="6">
    <source>
        <dbReference type="ARBA" id="ARBA00069022"/>
    </source>
</evidence>
<name>A0A7R8VSN1_TIMDO</name>
<dbReference type="InterPro" id="IPR023179">
    <property type="entry name" value="GTP-bd_ortho_bundle_sf"/>
</dbReference>
<evidence type="ECO:0000256" key="1">
    <source>
        <dbReference type="ARBA" id="ARBA00004123"/>
    </source>
</evidence>
<evidence type="ECO:0000256" key="4">
    <source>
        <dbReference type="ARBA" id="ARBA00023134"/>
    </source>
</evidence>
<evidence type="ECO:0000256" key="7">
    <source>
        <dbReference type="SAM" id="MobiDB-lite"/>
    </source>
</evidence>
<dbReference type="GO" id="GO:0005525">
    <property type="term" value="F:GTP binding"/>
    <property type="evidence" value="ECO:0007669"/>
    <property type="project" value="UniProtKB-KW"/>
</dbReference>
<keyword evidence="3" id="KW-0175">Coiled coil</keyword>
<dbReference type="PANTHER" id="PTHR11089">
    <property type="entry name" value="GTP-BINDING PROTEIN-RELATED"/>
    <property type="match status" value="1"/>
</dbReference>
<dbReference type="AlphaFoldDB" id="A0A7R8VSN1"/>
<dbReference type="PROSITE" id="PS51721">
    <property type="entry name" value="G_CP"/>
    <property type="match status" value="1"/>
</dbReference>
<protein>
    <recommendedName>
        <fullName evidence="6">Guanine nucleotide-binding protein-like 3 homolog</fullName>
    </recommendedName>
</protein>
<dbReference type="InterPro" id="IPR027417">
    <property type="entry name" value="P-loop_NTPase"/>
</dbReference>
<feature type="domain" description="CP-type G" evidence="8">
    <location>
        <begin position="185"/>
        <end position="368"/>
    </location>
</feature>
<keyword evidence="5" id="KW-0539">Nucleus</keyword>
<comment type="subcellular location">
    <subcellularLocation>
        <location evidence="1">Nucleus</location>
    </subcellularLocation>
</comment>
<dbReference type="Pfam" id="PF08701">
    <property type="entry name" value="GN3L_Grn1"/>
    <property type="match status" value="1"/>
</dbReference>
<dbReference type="CDD" id="cd04178">
    <property type="entry name" value="Nucleostemin_like"/>
    <property type="match status" value="1"/>
</dbReference>
<evidence type="ECO:0000256" key="5">
    <source>
        <dbReference type="ARBA" id="ARBA00023242"/>
    </source>
</evidence>
<dbReference type="InterPro" id="IPR030378">
    <property type="entry name" value="G_CP_dom"/>
</dbReference>
<evidence type="ECO:0000313" key="9">
    <source>
        <dbReference type="EMBL" id="CAD7202345.1"/>
    </source>
</evidence>
<gene>
    <name evidence="9" type="ORF">TDIB3V08_LOCUS8530</name>
</gene>
<dbReference type="Gene3D" id="1.10.1580.10">
    <property type="match status" value="1"/>
</dbReference>
<organism evidence="9">
    <name type="scientific">Timema douglasi</name>
    <name type="common">Walking stick</name>
    <dbReference type="NCBI Taxonomy" id="61478"/>
    <lineage>
        <taxon>Eukaryota</taxon>
        <taxon>Metazoa</taxon>
        <taxon>Ecdysozoa</taxon>
        <taxon>Arthropoda</taxon>
        <taxon>Hexapoda</taxon>
        <taxon>Insecta</taxon>
        <taxon>Pterygota</taxon>
        <taxon>Neoptera</taxon>
        <taxon>Polyneoptera</taxon>
        <taxon>Phasmatodea</taxon>
        <taxon>Timematodea</taxon>
        <taxon>Timematoidea</taxon>
        <taxon>Timematidae</taxon>
        <taxon>Timema</taxon>
    </lineage>
</organism>
<dbReference type="SUPFAM" id="SSF52540">
    <property type="entry name" value="P-loop containing nucleoside triphosphate hydrolases"/>
    <property type="match status" value="1"/>
</dbReference>
<feature type="region of interest" description="Disordered" evidence="7">
    <location>
        <begin position="123"/>
        <end position="145"/>
    </location>
</feature>
<dbReference type="InterPro" id="IPR006073">
    <property type="entry name" value="GTP-bd"/>
</dbReference>
<keyword evidence="4" id="KW-0342">GTP-binding</keyword>
<dbReference type="FunFam" id="1.10.1580.10:FF:000002">
    <property type="entry name" value="Guanine nucleotide-binding protein-like 3 (nucleolar)-like"/>
    <property type="match status" value="1"/>
</dbReference>
<feature type="region of interest" description="Disordered" evidence="7">
    <location>
        <begin position="548"/>
        <end position="574"/>
    </location>
</feature>
<feature type="compositionally biased region" description="Basic and acidic residues" evidence="7">
    <location>
        <begin position="123"/>
        <end position="143"/>
    </location>
</feature>
<dbReference type="InterPro" id="IPR014813">
    <property type="entry name" value="Gnl3_N_dom"/>
</dbReference>
<evidence type="ECO:0000256" key="2">
    <source>
        <dbReference type="ARBA" id="ARBA00022741"/>
    </source>
</evidence>
<feature type="compositionally biased region" description="Basic residues" evidence="7">
    <location>
        <begin position="553"/>
        <end position="563"/>
    </location>
</feature>
<evidence type="ECO:0000259" key="8">
    <source>
        <dbReference type="PROSITE" id="PS51721"/>
    </source>
</evidence>
<dbReference type="EMBL" id="OA569273">
    <property type="protein sequence ID" value="CAD7202345.1"/>
    <property type="molecule type" value="Genomic_DNA"/>
</dbReference>
<dbReference type="InterPro" id="IPR050755">
    <property type="entry name" value="TRAFAC_YlqF/YawG_RiboMat"/>
</dbReference>
<dbReference type="Pfam" id="PF01926">
    <property type="entry name" value="MMR_HSR1"/>
    <property type="match status" value="1"/>
</dbReference>
<sequence>MESLAYETDVNLFQCSGVIVSSLHLSLKCSVPPCLLMLDPTGAPPSALFLEPVQKTSKRISCRKRYKIEKKVRDHNRKLRREAKKNPKKHGKKKIIQIPNMCPFKEDILREVEALRAKKEEEKVKRKEAIKEEKQRKKEDDKQNLNLEGLVSDAQNKQKLHEILKSEAKPSEPVATTDTSVKNYYREFKKVLAAADVILEVVDARDPLGTRCKQVEEAVLEATSNKRLVLVLNKADLVPRDNLEGWLRYLRGSLPAVPFKASTQQQSRRLGRKKMKASLSRGLQGSVCVGAELLMSLLANYCRNKGIKTSITVGVVGLPNVGKSSIINSLKRSRACCVGATPGITKTMQVVQLDSKIKLLDCPGIVFAKAGAQSDNSSALKNAVRVESLTDPIAPATAILQRANKEQMMELYDLPVYSTPEEFFSLRARRMGHIKKSGVPNIASAARGLIEDWNRGKIKYYTVPPENRDSEVHVSAAIVQQVAAEFDIAACETMETEVLGSLSPAEKSLMVLVETSGPIEAREESVEEMELSTGPLDGMLSGNVEVRPEMSGKKKKQRWRREKGKKEERDKKMETQMALEGNQKLNLHNKMAFKKQKKDQARKGKHAANQISAWTRPEGSTNLTCLSTVSERVAVSLSTALETVTLDTNTDDYDFKSDFVT</sequence>
<dbReference type="PRINTS" id="PR00326">
    <property type="entry name" value="GTP1OBG"/>
</dbReference>
<dbReference type="GO" id="GO:0005730">
    <property type="term" value="C:nucleolus"/>
    <property type="evidence" value="ECO:0007669"/>
    <property type="project" value="TreeGrafter"/>
</dbReference>
<dbReference type="Gene3D" id="3.40.50.300">
    <property type="entry name" value="P-loop containing nucleotide triphosphate hydrolases"/>
    <property type="match status" value="1"/>
</dbReference>
<proteinExistence type="predicted"/>
<reference evidence="9" key="1">
    <citation type="submission" date="2020-11" db="EMBL/GenBank/DDBJ databases">
        <authorList>
            <person name="Tran Van P."/>
        </authorList>
    </citation>
    <scope>NUCLEOTIDE SEQUENCE</scope>
</reference>
<dbReference type="FunFam" id="3.40.50.300:FF:000493">
    <property type="entry name" value="Guanine nucleotide-binding protein-like 3-like protein"/>
    <property type="match status" value="1"/>
</dbReference>
<dbReference type="PANTHER" id="PTHR11089:SF30">
    <property type="entry name" value="GUANINE NUCLEOTIDE-BINDING PROTEIN-LIKE 3 HOMOLOG"/>
    <property type="match status" value="1"/>
</dbReference>
<accession>A0A7R8VSN1</accession>
<keyword evidence="2" id="KW-0547">Nucleotide-binding</keyword>
<evidence type="ECO:0000256" key="3">
    <source>
        <dbReference type="ARBA" id="ARBA00023054"/>
    </source>
</evidence>
<feature type="compositionally biased region" description="Basic and acidic residues" evidence="7">
    <location>
        <begin position="564"/>
        <end position="574"/>
    </location>
</feature>